<gene>
    <name evidence="2" type="ORF">NDU88_004038</name>
</gene>
<evidence type="ECO:0000313" key="2">
    <source>
        <dbReference type="EMBL" id="KAJ1163581.1"/>
    </source>
</evidence>
<dbReference type="AlphaFoldDB" id="A0AAV7SHL2"/>
<proteinExistence type="predicted"/>
<keyword evidence="3" id="KW-1185">Reference proteome</keyword>
<evidence type="ECO:0000256" key="1">
    <source>
        <dbReference type="SAM" id="MobiDB-lite"/>
    </source>
</evidence>
<dbReference type="EMBL" id="JANPWB010000008">
    <property type="protein sequence ID" value="KAJ1163581.1"/>
    <property type="molecule type" value="Genomic_DNA"/>
</dbReference>
<protein>
    <submittedName>
        <fullName evidence="2">Uncharacterized protein</fullName>
    </submittedName>
</protein>
<sequence>MGSHASPQQLLRRPPGEARGPCRQLDSPVPRPGPAQCTQVGPRETRAVPASPTPRGKCPLGRGPTRAPSPRQVLRGPSIRQGDPGAVAAARGPLTLLSQRPTASLEVTAPNERRGRKPPLASDGPARSPARHGSAVEARPRRRLARYSPPVFQGGTARAGTFFRSFAAGPSGASYLDVRHVQNHGHAPF</sequence>
<dbReference type="Proteomes" id="UP001066276">
    <property type="component" value="Chromosome 4_2"/>
</dbReference>
<evidence type="ECO:0000313" key="3">
    <source>
        <dbReference type="Proteomes" id="UP001066276"/>
    </source>
</evidence>
<feature type="region of interest" description="Disordered" evidence="1">
    <location>
        <begin position="1"/>
        <end position="154"/>
    </location>
</feature>
<reference evidence="2" key="1">
    <citation type="journal article" date="2022" name="bioRxiv">
        <title>Sequencing and chromosome-scale assembly of the giantPleurodeles waltlgenome.</title>
        <authorList>
            <person name="Brown T."/>
            <person name="Elewa A."/>
            <person name="Iarovenko S."/>
            <person name="Subramanian E."/>
            <person name="Araus A.J."/>
            <person name="Petzold A."/>
            <person name="Susuki M."/>
            <person name="Suzuki K.-i.T."/>
            <person name="Hayashi T."/>
            <person name="Toyoda A."/>
            <person name="Oliveira C."/>
            <person name="Osipova E."/>
            <person name="Leigh N.D."/>
            <person name="Simon A."/>
            <person name="Yun M.H."/>
        </authorList>
    </citation>
    <scope>NUCLEOTIDE SEQUENCE</scope>
    <source>
        <strain evidence="2">20211129_DDA</strain>
        <tissue evidence="2">Liver</tissue>
    </source>
</reference>
<name>A0AAV7SHL2_PLEWA</name>
<accession>A0AAV7SHL2</accession>
<comment type="caution">
    <text evidence="2">The sequence shown here is derived from an EMBL/GenBank/DDBJ whole genome shotgun (WGS) entry which is preliminary data.</text>
</comment>
<organism evidence="2 3">
    <name type="scientific">Pleurodeles waltl</name>
    <name type="common">Iberian ribbed newt</name>
    <dbReference type="NCBI Taxonomy" id="8319"/>
    <lineage>
        <taxon>Eukaryota</taxon>
        <taxon>Metazoa</taxon>
        <taxon>Chordata</taxon>
        <taxon>Craniata</taxon>
        <taxon>Vertebrata</taxon>
        <taxon>Euteleostomi</taxon>
        <taxon>Amphibia</taxon>
        <taxon>Batrachia</taxon>
        <taxon>Caudata</taxon>
        <taxon>Salamandroidea</taxon>
        <taxon>Salamandridae</taxon>
        <taxon>Pleurodelinae</taxon>
        <taxon>Pleurodeles</taxon>
    </lineage>
</organism>